<comment type="caution">
    <text evidence="2">The sequence shown here is derived from an EMBL/GenBank/DDBJ whole genome shotgun (WGS) entry which is preliminary data.</text>
</comment>
<dbReference type="Pfam" id="PF00043">
    <property type="entry name" value="GST_C"/>
    <property type="match status" value="1"/>
</dbReference>
<evidence type="ECO:0000313" key="3">
    <source>
        <dbReference type="Proteomes" id="UP000623067"/>
    </source>
</evidence>
<reference evidence="2" key="1">
    <citation type="journal article" date="2014" name="Int. J. Syst. Evol. Microbiol.">
        <title>Complete genome sequence of Corynebacterium casei LMG S-19264T (=DSM 44701T), isolated from a smear-ripened cheese.</title>
        <authorList>
            <consortium name="US DOE Joint Genome Institute (JGI-PGF)"/>
            <person name="Walter F."/>
            <person name="Albersmeier A."/>
            <person name="Kalinowski J."/>
            <person name="Ruckert C."/>
        </authorList>
    </citation>
    <scope>NUCLEOTIDE SEQUENCE</scope>
    <source>
        <strain evidence="2">CGMCC 1.15330</strain>
    </source>
</reference>
<dbReference type="Proteomes" id="UP000623067">
    <property type="component" value="Unassembled WGS sequence"/>
</dbReference>
<reference evidence="2" key="2">
    <citation type="submission" date="2020-09" db="EMBL/GenBank/DDBJ databases">
        <authorList>
            <person name="Sun Q."/>
            <person name="Zhou Y."/>
        </authorList>
    </citation>
    <scope>NUCLEOTIDE SEQUENCE</scope>
    <source>
        <strain evidence="2">CGMCC 1.15330</strain>
    </source>
</reference>
<dbReference type="EMBL" id="BMIH01000001">
    <property type="protein sequence ID" value="GGB24037.1"/>
    <property type="molecule type" value="Genomic_DNA"/>
</dbReference>
<name>A0A916WRM7_9SPHN</name>
<evidence type="ECO:0000259" key="1">
    <source>
        <dbReference type="PROSITE" id="PS50405"/>
    </source>
</evidence>
<protein>
    <recommendedName>
        <fullName evidence="1">GST C-terminal domain-containing protein</fullName>
    </recommendedName>
</protein>
<sequence length="125" mass="13475">MSFASTDVRIWLDIFSVYPTAFGVPAGLSPATVAEMRSVAETPVRQMLSALDDRTRGGFVVGEALTIADFLTFSYVTLAELVAFDIGAWPSMAAWLQRMKALPAYGSTYAAFQGLLSARTQRIAG</sequence>
<proteinExistence type="predicted"/>
<dbReference type="PROSITE" id="PS50405">
    <property type="entry name" value="GST_CTER"/>
    <property type="match status" value="1"/>
</dbReference>
<feature type="domain" description="GST C-terminal" evidence="1">
    <location>
        <begin position="1"/>
        <end position="125"/>
    </location>
</feature>
<gene>
    <name evidence="2" type="ORF">GCM10011380_12160</name>
</gene>
<dbReference type="InterPro" id="IPR004046">
    <property type="entry name" value="GST_C"/>
</dbReference>
<accession>A0A916WRM7</accession>
<dbReference type="InterPro" id="IPR010987">
    <property type="entry name" value="Glutathione-S-Trfase_C-like"/>
</dbReference>
<dbReference type="SUPFAM" id="SSF47616">
    <property type="entry name" value="GST C-terminal domain-like"/>
    <property type="match status" value="1"/>
</dbReference>
<dbReference type="InterPro" id="IPR036282">
    <property type="entry name" value="Glutathione-S-Trfase_C_sf"/>
</dbReference>
<dbReference type="AlphaFoldDB" id="A0A916WRM7"/>
<evidence type="ECO:0000313" key="2">
    <source>
        <dbReference type="EMBL" id="GGB24037.1"/>
    </source>
</evidence>
<dbReference type="Gene3D" id="1.20.1050.10">
    <property type="match status" value="1"/>
</dbReference>
<organism evidence="2 3">
    <name type="scientific">Sphingomonas metalli</name>
    <dbReference type="NCBI Taxonomy" id="1779358"/>
    <lineage>
        <taxon>Bacteria</taxon>
        <taxon>Pseudomonadati</taxon>
        <taxon>Pseudomonadota</taxon>
        <taxon>Alphaproteobacteria</taxon>
        <taxon>Sphingomonadales</taxon>
        <taxon>Sphingomonadaceae</taxon>
        <taxon>Sphingomonas</taxon>
    </lineage>
</organism>
<keyword evidence="3" id="KW-1185">Reference proteome</keyword>